<reference evidence="2 3" key="1">
    <citation type="submission" date="2020-01" db="EMBL/GenBank/DDBJ databases">
        <title>Leptobacterium flavescens.</title>
        <authorList>
            <person name="Wang G."/>
        </authorList>
    </citation>
    <scope>NUCLEOTIDE SEQUENCE [LARGE SCALE GENOMIC DNA]</scope>
    <source>
        <strain evidence="2 3">KCTC 22160</strain>
    </source>
</reference>
<dbReference type="RefSeq" id="WP_163608014.1">
    <property type="nucleotide sequence ID" value="NZ_JAABOO010000003.1"/>
</dbReference>
<evidence type="ECO:0000313" key="3">
    <source>
        <dbReference type="Proteomes" id="UP000468581"/>
    </source>
</evidence>
<evidence type="ECO:0000313" key="2">
    <source>
        <dbReference type="EMBL" id="NER14734.1"/>
    </source>
</evidence>
<keyword evidence="3" id="KW-1185">Reference proteome</keyword>
<comment type="caution">
    <text evidence="2">The sequence shown here is derived from an EMBL/GenBank/DDBJ whole genome shotgun (WGS) entry which is preliminary data.</text>
</comment>
<feature type="signal peptide" evidence="1">
    <location>
        <begin position="1"/>
        <end position="19"/>
    </location>
</feature>
<name>A0A6P0UN75_9FLAO</name>
<evidence type="ECO:0000256" key="1">
    <source>
        <dbReference type="SAM" id="SignalP"/>
    </source>
</evidence>
<sequence>MKKILCLVAILFISFNLSATPTKITVRVKAKDAKFIGNSMGGAHIIIRDKISGEILSQGKTTGGTGNTGLIMNTPRERGMRISDDGTSGYIAELDIDEPLLVRIEVLAPFNKKQASVAASTEIWVLPGKDILGDGIVLEIPGFVIDILNPRTHQFISLKSLKDGIIEVKANVVMMCGCTISDGGLWDANKMEVKGILKRNGKALGEIDLNIKEPNLFAGNFKVDGGGVYELIVYAYNPESGNTGVDKINYIINE</sequence>
<feature type="chain" id="PRO_5026892268" evidence="1">
    <location>
        <begin position="20"/>
        <end position="254"/>
    </location>
</feature>
<dbReference type="EMBL" id="JAABOO010000003">
    <property type="protein sequence ID" value="NER14734.1"/>
    <property type="molecule type" value="Genomic_DNA"/>
</dbReference>
<gene>
    <name evidence="2" type="ORF">GWK08_14855</name>
</gene>
<dbReference type="AlphaFoldDB" id="A0A6P0UN75"/>
<dbReference type="Proteomes" id="UP000468581">
    <property type="component" value="Unassembled WGS sequence"/>
</dbReference>
<protein>
    <submittedName>
        <fullName evidence="2">Uncharacterized protein</fullName>
    </submittedName>
</protein>
<accession>A0A6P0UN75</accession>
<proteinExistence type="predicted"/>
<organism evidence="2 3">
    <name type="scientific">Leptobacterium flavescens</name>
    <dbReference type="NCBI Taxonomy" id="472055"/>
    <lineage>
        <taxon>Bacteria</taxon>
        <taxon>Pseudomonadati</taxon>
        <taxon>Bacteroidota</taxon>
        <taxon>Flavobacteriia</taxon>
        <taxon>Flavobacteriales</taxon>
        <taxon>Flavobacteriaceae</taxon>
        <taxon>Leptobacterium</taxon>
    </lineage>
</organism>
<keyword evidence="1" id="KW-0732">Signal</keyword>